<feature type="compositionally biased region" description="Basic and acidic residues" evidence="3">
    <location>
        <begin position="219"/>
        <end position="231"/>
    </location>
</feature>
<proteinExistence type="predicted"/>
<feature type="domain" description="NAC" evidence="5">
    <location>
        <begin position="17"/>
        <end position="161"/>
    </location>
</feature>
<dbReference type="PANTHER" id="PTHR31744:SF216">
    <property type="entry name" value="NAC TRANSCRIPTION FACTOR"/>
    <property type="match status" value="1"/>
</dbReference>
<feature type="coiled-coil region" evidence="2">
    <location>
        <begin position="411"/>
        <end position="438"/>
    </location>
</feature>
<reference evidence="6 7" key="1">
    <citation type="journal article" date="2021" name="Hortic Res">
        <title>The domestication of Cucurbita argyrosperma as revealed by the genome of its wild relative.</title>
        <authorList>
            <person name="Barrera-Redondo J."/>
            <person name="Sanchez-de la Vega G."/>
            <person name="Aguirre-Liguori J.A."/>
            <person name="Castellanos-Morales G."/>
            <person name="Gutierrez-Guerrero Y.T."/>
            <person name="Aguirre-Dugua X."/>
            <person name="Aguirre-Planter E."/>
            <person name="Tenaillon M.I."/>
            <person name="Lira-Saade R."/>
            <person name="Eguiarte L.E."/>
        </authorList>
    </citation>
    <scope>NUCLEOTIDE SEQUENCE [LARGE SCALE GENOMIC DNA]</scope>
    <source>
        <strain evidence="6">JBR-2021</strain>
    </source>
</reference>
<evidence type="ECO:0000256" key="2">
    <source>
        <dbReference type="SAM" id="Coils"/>
    </source>
</evidence>
<dbReference type="Proteomes" id="UP000685013">
    <property type="component" value="Chromosome 20"/>
</dbReference>
<keyword evidence="4" id="KW-0812">Transmembrane</keyword>
<dbReference type="InterPro" id="IPR056440">
    <property type="entry name" value="Zn-ribbon_GIR1"/>
</dbReference>
<evidence type="ECO:0000256" key="1">
    <source>
        <dbReference type="ARBA" id="ARBA00004123"/>
    </source>
</evidence>
<evidence type="ECO:0000313" key="6">
    <source>
        <dbReference type="EMBL" id="KAG6570472.1"/>
    </source>
</evidence>
<evidence type="ECO:0000256" key="4">
    <source>
        <dbReference type="SAM" id="Phobius"/>
    </source>
</evidence>
<dbReference type="GO" id="GO:0006355">
    <property type="term" value="P:regulation of DNA-templated transcription"/>
    <property type="evidence" value="ECO:0007669"/>
    <property type="project" value="InterPro"/>
</dbReference>
<keyword evidence="4" id="KW-0472">Membrane</keyword>
<evidence type="ECO:0000256" key="3">
    <source>
        <dbReference type="SAM" id="MobiDB-lite"/>
    </source>
</evidence>
<feature type="transmembrane region" description="Helical" evidence="4">
    <location>
        <begin position="318"/>
        <end position="336"/>
    </location>
</feature>
<dbReference type="EMBL" id="JAGKQH010000020">
    <property type="protein sequence ID" value="KAG6570472.1"/>
    <property type="molecule type" value="Genomic_DNA"/>
</dbReference>
<feature type="non-terminal residue" evidence="6">
    <location>
        <position position="1"/>
    </location>
</feature>
<feature type="region of interest" description="Disordered" evidence="3">
    <location>
        <begin position="503"/>
        <end position="523"/>
    </location>
</feature>
<name>A0AAV6LTI3_9ROSI</name>
<evidence type="ECO:0000313" key="7">
    <source>
        <dbReference type="Proteomes" id="UP000685013"/>
    </source>
</evidence>
<dbReference type="PANTHER" id="PTHR31744">
    <property type="entry name" value="PROTEIN CUP-SHAPED COTYLEDON 2-RELATED"/>
    <property type="match status" value="1"/>
</dbReference>
<dbReference type="GO" id="GO:0003677">
    <property type="term" value="F:DNA binding"/>
    <property type="evidence" value="ECO:0007669"/>
    <property type="project" value="InterPro"/>
</dbReference>
<gene>
    <name evidence="6" type="primary">NTL8</name>
    <name evidence="6" type="ORF">SDJN03_29387</name>
</gene>
<comment type="subcellular location">
    <subcellularLocation>
        <location evidence="1">Nucleus</location>
    </subcellularLocation>
</comment>
<keyword evidence="4" id="KW-1133">Transmembrane helix</keyword>
<dbReference type="Pfam" id="PF02365">
    <property type="entry name" value="NAM"/>
    <property type="match status" value="1"/>
</dbReference>
<dbReference type="InterPro" id="IPR003441">
    <property type="entry name" value="NAC-dom"/>
</dbReference>
<feature type="compositionally biased region" description="Low complexity" evidence="3">
    <location>
        <begin position="508"/>
        <end position="523"/>
    </location>
</feature>
<accession>A0AAV6LTI3</accession>
<keyword evidence="2" id="KW-0175">Coiled coil</keyword>
<keyword evidence="7" id="KW-1185">Reference proteome</keyword>
<dbReference type="PROSITE" id="PS51005">
    <property type="entry name" value="NAC"/>
    <property type="match status" value="1"/>
</dbReference>
<evidence type="ECO:0000259" key="5">
    <source>
        <dbReference type="PROSITE" id="PS51005"/>
    </source>
</evidence>
<dbReference type="AlphaFoldDB" id="A0AAV6LTI3"/>
<dbReference type="GO" id="GO:0005634">
    <property type="term" value="C:nucleus"/>
    <property type="evidence" value="ECO:0007669"/>
    <property type="project" value="UniProtKB-SubCell"/>
</dbReference>
<feature type="compositionally biased region" description="Polar residues" evidence="3">
    <location>
        <begin position="201"/>
        <end position="217"/>
    </location>
</feature>
<dbReference type="Pfam" id="PF24747">
    <property type="entry name" value="Zn-ribbon_GIR1"/>
    <property type="match status" value="1"/>
</dbReference>
<protein>
    <submittedName>
        <fullName evidence="6">NAC domain-containing protein 40</fullName>
    </submittedName>
</protein>
<organism evidence="6 7">
    <name type="scientific">Cucurbita argyrosperma subsp. sororia</name>
    <dbReference type="NCBI Taxonomy" id="37648"/>
    <lineage>
        <taxon>Eukaryota</taxon>
        <taxon>Viridiplantae</taxon>
        <taxon>Streptophyta</taxon>
        <taxon>Embryophyta</taxon>
        <taxon>Tracheophyta</taxon>
        <taxon>Spermatophyta</taxon>
        <taxon>Magnoliopsida</taxon>
        <taxon>eudicotyledons</taxon>
        <taxon>Gunneridae</taxon>
        <taxon>Pentapetalae</taxon>
        <taxon>rosids</taxon>
        <taxon>fabids</taxon>
        <taxon>Cucurbitales</taxon>
        <taxon>Cucurbitaceae</taxon>
        <taxon>Cucurbiteae</taxon>
        <taxon>Cucurbita</taxon>
    </lineage>
</organism>
<sequence length="592" mass="66884">MGGVSREAEMSMAALSMFPGFRFSPKDEELILFYLKKKLQGSDDSVDVISEIEICKFEPWDLPGKSRIPSDNEWFFFSPRGRKYPNGTQNKRATELGYWKATGKERNVKSGSEIIGTKRTLVFHLGRAPTGERTEWIMHEYCLNDTSQDSNSMVVCRLRKNNDFRRNNSDKAGSSKVQGSGEDGDGGVGQKVGGESDRLSKNCSSSFDSHSLEQTDSGIEFRRKETSDPALHESLSPEKGNGEDEELYADLLKDDIITLDDNLLSATHNPTPMIMNFSESEKYTHLPIPTALPEAEASPLLGNTTRRIKLKKQERNNVYINLGLLTFLLIIFIASFHRSTLFSKSAEPLSDSPSYAKFRLKKLPRIPRLIFDLGFFSILIAVHRYIDSPLVNSQKQQQISTREEAVKEKILLSQERNIQRLNEVVRSLREQLQQCRGRNITNGTALLSGHILELERLHSVSHPQFHPSFLHSPSSNFPYKPNLRTMSKRSRSSEPKVELRVNLNRLPSPATSSLSGSGSSSDISVENSCLGWEGGVEEEIITRSMMLVGCPGCFMYVMLTEKSSQCPKCHNNVFLDFFKHQQQQQQHHHHHA</sequence>
<feature type="region of interest" description="Disordered" evidence="3">
    <location>
        <begin position="165"/>
        <end position="243"/>
    </location>
</feature>
<comment type="caution">
    <text evidence="6">The sequence shown here is derived from an EMBL/GenBank/DDBJ whole genome shotgun (WGS) entry which is preliminary data.</text>
</comment>